<evidence type="ECO:0000256" key="1">
    <source>
        <dbReference type="ARBA" id="ARBA00004370"/>
    </source>
</evidence>
<name>A0A7X8XWC7_9BACT</name>
<dbReference type="Proteomes" id="UP000585050">
    <property type="component" value="Unassembled WGS sequence"/>
</dbReference>
<organism evidence="4 5">
    <name type="scientific">Flammeovirga agarivorans</name>
    <dbReference type="NCBI Taxonomy" id="2726742"/>
    <lineage>
        <taxon>Bacteria</taxon>
        <taxon>Pseudomonadati</taxon>
        <taxon>Bacteroidota</taxon>
        <taxon>Cytophagia</taxon>
        <taxon>Cytophagales</taxon>
        <taxon>Flammeovirgaceae</taxon>
        <taxon>Flammeovirga</taxon>
    </lineage>
</organism>
<dbReference type="AlphaFoldDB" id="A0A7X8XWC7"/>
<comment type="caution">
    <text evidence="4">The sequence shown here is derived from an EMBL/GenBank/DDBJ whole genome shotgun (WGS) entry which is preliminary data.</text>
</comment>
<dbReference type="GO" id="GO:0019867">
    <property type="term" value="C:outer membrane"/>
    <property type="evidence" value="ECO:0007669"/>
    <property type="project" value="InterPro"/>
</dbReference>
<sequence length="374" mass="42792">MSRFIIYVIGLCFCMTFFEVKAQENKEEKFFIETDTLNLTKSTQIIGLPIIFYTPETSFGAGGGVQFFYLNKINKFNLRQSSMMVDAIYTAKQQLIIDVNPKLFFKEGNYYFDAAFKYKIFPNSFWGVGSDAAEDNLEKYNMKTVSLRADILKRLPSSNFNFGVQYRFQKDTFLEKEEGGMMDADTIPGSEGALISGLGFVFNYDDRDNIFSPDKGSYFQVNTWFASLVLGSNTSFNKYIIDLRKYFFLSSKMTIAGRVYVENTYGEVPFQHMAWLGGGDRMRGYFRGRYMDSQLYTVQGEMRYKFHPRWRVNVFGAIGEVGPSFIDLFKGLKVSGGAGLRYKFLKSNDTLLRLDLGINREGGTGVYFGVNEAF</sequence>
<feature type="domain" description="Bacterial surface antigen (D15)" evidence="3">
    <location>
        <begin position="113"/>
        <end position="374"/>
    </location>
</feature>
<reference evidence="4 5" key="1">
    <citation type="submission" date="2020-04" db="EMBL/GenBank/DDBJ databases">
        <title>Flammeovirga sp. SR4, a novel species isolated from seawater.</title>
        <authorList>
            <person name="Wang X."/>
        </authorList>
    </citation>
    <scope>NUCLEOTIDE SEQUENCE [LARGE SCALE GENOMIC DNA]</scope>
    <source>
        <strain evidence="4 5">SR4</strain>
    </source>
</reference>
<gene>
    <name evidence="4" type="ORF">HGP29_13275</name>
</gene>
<evidence type="ECO:0000259" key="3">
    <source>
        <dbReference type="Pfam" id="PF01103"/>
    </source>
</evidence>
<accession>A0A7X8XWC7</accession>
<evidence type="ECO:0000256" key="2">
    <source>
        <dbReference type="ARBA" id="ARBA00023136"/>
    </source>
</evidence>
<protein>
    <submittedName>
        <fullName evidence="4">BamA/TamA family outer membrane protein</fullName>
    </submittedName>
</protein>
<comment type="subcellular location">
    <subcellularLocation>
        <location evidence="1">Membrane</location>
    </subcellularLocation>
</comment>
<evidence type="ECO:0000313" key="4">
    <source>
        <dbReference type="EMBL" id="NLR92192.1"/>
    </source>
</evidence>
<proteinExistence type="predicted"/>
<evidence type="ECO:0000313" key="5">
    <source>
        <dbReference type="Proteomes" id="UP000585050"/>
    </source>
</evidence>
<dbReference type="EMBL" id="JABAIL010000004">
    <property type="protein sequence ID" value="NLR92192.1"/>
    <property type="molecule type" value="Genomic_DNA"/>
</dbReference>
<keyword evidence="2" id="KW-0472">Membrane</keyword>
<dbReference type="Gene3D" id="2.40.160.50">
    <property type="entry name" value="membrane protein fhac: a member of the omp85/tpsb transporter family"/>
    <property type="match status" value="1"/>
</dbReference>
<dbReference type="InterPro" id="IPR000184">
    <property type="entry name" value="Bac_surfAg_D15"/>
</dbReference>
<keyword evidence="5" id="KW-1185">Reference proteome</keyword>
<dbReference type="Pfam" id="PF01103">
    <property type="entry name" value="Omp85"/>
    <property type="match status" value="1"/>
</dbReference>
<dbReference type="RefSeq" id="WP_168882912.1">
    <property type="nucleotide sequence ID" value="NZ_JABAIL010000004.1"/>
</dbReference>